<evidence type="ECO:0000256" key="1">
    <source>
        <dbReference type="SAM" id="MobiDB-lite"/>
    </source>
</evidence>
<sequence>MVVPDRSSTNERAVGTETRRNDPCPVGEGQTAPRLKSLASSVEKRGTETQSDRTSNHRQRKVQQVHHIPHPPTDHGPDPPSNLLAGIGGGCTGSHRDGCTRRHCLEATP</sequence>
<feature type="compositionally biased region" description="Polar residues" evidence="1">
    <location>
        <begin position="1"/>
        <end position="11"/>
    </location>
</feature>
<organism evidence="2">
    <name type="scientific">marine metagenome</name>
    <dbReference type="NCBI Taxonomy" id="408172"/>
    <lineage>
        <taxon>unclassified sequences</taxon>
        <taxon>metagenomes</taxon>
        <taxon>ecological metagenomes</taxon>
    </lineage>
</organism>
<accession>A0A382QBG6</accession>
<feature type="compositionally biased region" description="Basic and acidic residues" evidence="1">
    <location>
        <begin position="42"/>
        <end position="55"/>
    </location>
</feature>
<evidence type="ECO:0000313" key="2">
    <source>
        <dbReference type="EMBL" id="SVC82776.1"/>
    </source>
</evidence>
<feature type="region of interest" description="Disordered" evidence="1">
    <location>
        <begin position="1"/>
        <end position="89"/>
    </location>
</feature>
<name>A0A382QBG6_9ZZZZ</name>
<proteinExistence type="predicted"/>
<dbReference type="AlphaFoldDB" id="A0A382QBG6"/>
<dbReference type="EMBL" id="UINC01113280">
    <property type="protein sequence ID" value="SVC82776.1"/>
    <property type="molecule type" value="Genomic_DNA"/>
</dbReference>
<reference evidence="2" key="1">
    <citation type="submission" date="2018-05" db="EMBL/GenBank/DDBJ databases">
        <authorList>
            <person name="Lanie J.A."/>
            <person name="Ng W.-L."/>
            <person name="Kazmierczak K.M."/>
            <person name="Andrzejewski T.M."/>
            <person name="Davidsen T.M."/>
            <person name="Wayne K.J."/>
            <person name="Tettelin H."/>
            <person name="Glass J.I."/>
            <person name="Rusch D."/>
            <person name="Podicherti R."/>
            <person name="Tsui H.-C.T."/>
            <person name="Winkler M.E."/>
        </authorList>
    </citation>
    <scope>NUCLEOTIDE SEQUENCE</scope>
</reference>
<protein>
    <submittedName>
        <fullName evidence="2">Uncharacterized protein</fullName>
    </submittedName>
</protein>
<gene>
    <name evidence="2" type="ORF">METZ01_LOCUS335630</name>
</gene>
<feature type="compositionally biased region" description="Basic residues" evidence="1">
    <location>
        <begin position="56"/>
        <end position="69"/>
    </location>
</feature>